<keyword evidence="1" id="KW-0349">Heme</keyword>
<keyword evidence="2" id="KW-0479">Metal-binding</keyword>
<dbReference type="InterPro" id="IPR052320">
    <property type="entry name" value="Cytochrome_b5_domain"/>
</dbReference>
<evidence type="ECO:0000256" key="4">
    <source>
        <dbReference type="ARBA" id="ARBA00038168"/>
    </source>
</evidence>
<gene>
    <name evidence="5" type="primary">Cyb5d1</name>
    <name evidence="5" type="ORF">PENPIL_R15596</name>
</gene>
<proteinExistence type="inferred from homology"/>
<evidence type="ECO:0000313" key="6">
    <source>
        <dbReference type="Proteomes" id="UP000613066"/>
    </source>
</evidence>
<dbReference type="Proteomes" id="UP000613066">
    <property type="component" value="Unassembled WGS sequence"/>
</dbReference>
<dbReference type="SUPFAM" id="SSF55856">
    <property type="entry name" value="Cytochrome b5-like heme/steroid binding domain"/>
    <property type="match status" value="1"/>
</dbReference>
<comment type="caution">
    <text evidence="5">The sequence shown here is derived from an EMBL/GenBank/DDBJ whole genome shotgun (WGS) entry which is preliminary data.</text>
</comment>
<comment type="similarity">
    <text evidence="4">Belongs to the cytochrome b5 family.</text>
</comment>
<dbReference type="InterPro" id="IPR036400">
    <property type="entry name" value="Cyt_B5-like_heme/steroid_sf"/>
</dbReference>
<sequence length="79" mass="8602">SAEQRPRYFTAREVAAAAAAAGRHRLSALGCVYDLGPLLRERRGDVTLHPLLDAVGTDVSHWFDPESGDVSWGDRSVPK</sequence>
<accession>A0A851PD23</accession>
<evidence type="ECO:0000256" key="3">
    <source>
        <dbReference type="ARBA" id="ARBA00023004"/>
    </source>
</evidence>
<feature type="non-terminal residue" evidence="5">
    <location>
        <position position="79"/>
    </location>
</feature>
<evidence type="ECO:0000256" key="1">
    <source>
        <dbReference type="ARBA" id="ARBA00022617"/>
    </source>
</evidence>
<reference evidence="5" key="1">
    <citation type="submission" date="2019-09" db="EMBL/GenBank/DDBJ databases">
        <title>Bird 10,000 Genomes (B10K) Project - Family phase.</title>
        <authorList>
            <person name="Zhang G."/>
        </authorList>
    </citation>
    <scope>NUCLEOTIDE SEQUENCE</scope>
    <source>
        <strain evidence="5">B10K-DU-001-08</strain>
        <tissue evidence="5">Muscle</tissue>
    </source>
</reference>
<dbReference type="AlphaFoldDB" id="A0A851PD23"/>
<name>A0A851PD23_9GALL</name>
<dbReference type="OrthoDB" id="260091at2759"/>
<dbReference type="PANTHER" id="PTHR21281">
    <property type="entry name" value="CYTOCHROME B5 DOMAIN-CONTAINING PROTEIN 1"/>
    <property type="match status" value="1"/>
</dbReference>
<feature type="non-terminal residue" evidence="5">
    <location>
        <position position="1"/>
    </location>
</feature>
<evidence type="ECO:0000313" key="5">
    <source>
        <dbReference type="EMBL" id="NXC49012.1"/>
    </source>
</evidence>
<keyword evidence="6" id="KW-1185">Reference proteome</keyword>
<keyword evidence="3" id="KW-0408">Iron</keyword>
<protein>
    <submittedName>
        <fullName evidence="5">CB5D1 protein</fullName>
    </submittedName>
</protein>
<organism evidence="5 6">
    <name type="scientific">Penelope pileata</name>
    <dbReference type="NCBI Taxonomy" id="1118817"/>
    <lineage>
        <taxon>Eukaryota</taxon>
        <taxon>Metazoa</taxon>
        <taxon>Chordata</taxon>
        <taxon>Craniata</taxon>
        <taxon>Vertebrata</taxon>
        <taxon>Euteleostomi</taxon>
        <taxon>Archelosauria</taxon>
        <taxon>Archosauria</taxon>
        <taxon>Dinosauria</taxon>
        <taxon>Saurischia</taxon>
        <taxon>Theropoda</taxon>
        <taxon>Coelurosauria</taxon>
        <taxon>Aves</taxon>
        <taxon>Neognathae</taxon>
        <taxon>Galloanserae</taxon>
        <taxon>Galliformes</taxon>
        <taxon>Cracidae</taxon>
        <taxon>Penelope</taxon>
    </lineage>
</organism>
<evidence type="ECO:0000256" key="2">
    <source>
        <dbReference type="ARBA" id="ARBA00022723"/>
    </source>
</evidence>
<dbReference type="EMBL" id="WBMW01005286">
    <property type="protein sequence ID" value="NXC49012.1"/>
    <property type="molecule type" value="Genomic_DNA"/>
</dbReference>
<dbReference type="Gene3D" id="3.10.120.10">
    <property type="entry name" value="Cytochrome b5-like heme/steroid binding domain"/>
    <property type="match status" value="1"/>
</dbReference>
<dbReference type="GO" id="GO:0046872">
    <property type="term" value="F:metal ion binding"/>
    <property type="evidence" value="ECO:0007669"/>
    <property type="project" value="UniProtKB-KW"/>
</dbReference>
<dbReference type="PANTHER" id="PTHR21281:SF0">
    <property type="entry name" value="CYTOCHROME B5 DOMAIN-CONTAINING PROTEIN 1"/>
    <property type="match status" value="1"/>
</dbReference>